<dbReference type="InterPro" id="IPR000259">
    <property type="entry name" value="Adhesion_dom_fimbrial"/>
</dbReference>
<feature type="chain" id="PRO_5043835156" evidence="1">
    <location>
        <begin position="23"/>
        <end position="183"/>
    </location>
</feature>
<evidence type="ECO:0000313" key="4">
    <source>
        <dbReference type="Proteomes" id="UP001224739"/>
    </source>
</evidence>
<sequence>MKKVIVATLITTAVALSSSAFAAGGQGQGSGEVKFHGYIIDAPCSIESKNPIEVDFNQISRKVLAANENTGESHIETFNIELADCDISDLVDKQVTTTFSFTDAGQNTNLIGFAGKDNMGAGIVITSGGSKVLNNVATKPHKLSTGPNTLQFASYVKGLGGTGDDAIKVGEFYATANFTLAYQ</sequence>
<feature type="domain" description="Fimbrial-type adhesion" evidence="2">
    <location>
        <begin position="34"/>
        <end position="183"/>
    </location>
</feature>
<keyword evidence="1" id="KW-0732">Signal</keyword>
<dbReference type="EMBL" id="JASVWL010000008">
    <property type="protein sequence ID" value="MDL5355523.1"/>
    <property type="molecule type" value="Genomic_DNA"/>
</dbReference>
<protein>
    <submittedName>
        <fullName evidence="3">Fimbrial protein</fullName>
    </submittedName>
</protein>
<gene>
    <name evidence="3" type="ORF">QSH02_11855</name>
</gene>
<dbReference type="GeneID" id="83613341"/>
<feature type="signal peptide" evidence="1">
    <location>
        <begin position="1"/>
        <end position="22"/>
    </location>
</feature>
<dbReference type="PANTHER" id="PTHR33420:SF26">
    <property type="entry name" value="FIMBRIAL SUBUNIT"/>
    <property type="match status" value="1"/>
</dbReference>
<dbReference type="RefSeq" id="WP_196544800.1">
    <property type="nucleotide sequence ID" value="NZ_JAIKTY010000294.1"/>
</dbReference>
<dbReference type="InterPro" id="IPR050263">
    <property type="entry name" value="Bact_Fimbrial_Adh_Pro"/>
</dbReference>
<dbReference type="Gene3D" id="2.60.40.1090">
    <property type="entry name" value="Fimbrial-type adhesion domain"/>
    <property type="match status" value="1"/>
</dbReference>
<dbReference type="Proteomes" id="UP001224739">
    <property type="component" value="Unassembled WGS sequence"/>
</dbReference>
<dbReference type="SUPFAM" id="SSF49401">
    <property type="entry name" value="Bacterial adhesins"/>
    <property type="match status" value="1"/>
</dbReference>
<dbReference type="InterPro" id="IPR036937">
    <property type="entry name" value="Adhesion_dom_fimbrial_sf"/>
</dbReference>
<reference evidence="3" key="1">
    <citation type="submission" date="2023-06" db="EMBL/GenBank/DDBJ databases">
        <title>Acute promotion of culturable opportunistic pathogens and persistent increase of antibiotic resistance following antibiotic exposure in mouse gut microbiota.</title>
        <authorList>
            <person name="Li L."/>
            <person name="Wang B."/>
            <person name="Sun Y."/>
            <person name="Wang M."/>
            <person name="Xu H."/>
        </authorList>
    </citation>
    <scope>NUCLEOTIDE SEQUENCE</scope>
    <source>
        <strain evidence="3">EPA10_1</strain>
    </source>
</reference>
<dbReference type="Pfam" id="PF00419">
    <property type="entry name" value="Fimbrial"/>
    <property type="match status" value="1"/>
</dbReference>
<dbReference type="PANTHER" id="PTHR33420">
    <property type="entry name" value="FIMBRIAL SUBUNIT ELFA-RELATED"/>
    <property type="match status" value="1"/>
</dbReference>
<name>A0AAW7CNL0_9GAMM</name>
<dbReference type="AlphaFoldDB" id="A0AAW7CNL0"/>
<dbReference type="GO" id="GO:0009289">
    <property type="term" value="C:pilus"/>
    <property type="evidence" value="ECO:0007669"/>
    <property type="project" value="InterPro"/>
</dbReference>
<dbReference type="InterPro" id="IPR008966">
    <property type="entry name" value="Adhesion_dom_sf"/>
</dbReference>
<organism evidence="3 4">
    <name type="scientific">Proteus faecis</name>
    <dbReference type="NCBI Taxonomy" id="2050967"/>
    <lineage>
        <taxon>Bacteria</taxon>
        <taxon>Pseudomonadati</taxon>
        <taxon>Pseudomonadota</taxon>
        <taxon>Gammaproteobacteria</taxon>
        <taxon>Enterobacterales</taxon>
        <taxon>Morganellaceae</taxon>
        <taxon>Proteus</taxon>
    </lineage>
</organism>
<evidence type="ECO:0000313" key="3">
    <source>
        <dbReference type="EMBL" id="MDL5355523.1"/>
    </source>
</evidence>
<comment type="caution">
    <text evidence="3">The sequence shown here is derived from an EMBL/GenBank/DDBJ whole genome shotgun (WGS) entry which is preliminary data.</text>
</comment>
<evidence type="ECO:0000256" key="1">
    <source>
        <dbReference type="SAM" id="SignalP"/>
    </source>
</evidence>
<proteinExistence type="predicted"/>
<dbReference type="GO" id="GO:0043709">
    <property type="term" value="P:cell adhesion involved in single-species biofilm formation"/>
    <property type="evidence" value="ECO:0007669"/>
    <property type="project" value="TreeGrafter"/>
</dbReference>
<accession>A0AAW7CNL0</accession>
<evidence type="ECO:0000259" key="2">
    <source>
        <dbReference type="Pfam" id="PF00419"/>
    </source>
</evidence>